<dbReference type="SMART" id="SM00267">
    <property type="entry name" value="GGDEF"/>
    <property type="match status" value="1"/>
</dbReference>
<sequence>MKKKDFFVSLFLYTLGFFIIFSSGRFIFSTNWLFLILLGIGTYLFHRMELKLGKYSFASDILITIPFLLFVSPETATLFSAAFWFIFSKRNRFIRSAFSFFLYSVGTFFYYLIPVDYLRIPAFAITFLIANILLDSLYFGKEFFLNLVNPLFYSSILIILSSLIISNIYLFSEITFPYILMVFFTYSFLLFLIISFVKNYNLVLLERIESYKLRSINNNLYKIPDLVYRTNDTEFDENIEKLLKLFCEISGFERALLSVFDKSAERVIRVSQHGLTVEEWNFVKSGNPELSTIKRFFQERFRKEGVYFIPEGSLSLENFSYYVFAKYPTFDIENSWKRGDILLVPIYTELGEMVGYISYDKPSSGLRPTEHELKLLGFLSWFMYELLKKTPYSRYWLTSQNSYLKKLSYPEFVRLAENIIRETKDIVVAIIDIDQLDKFNFTNGPEYGEVIVNSLENYLKDKFGKFSISYKIGGGQFISVFFNVNKLKVIMYFSRMLEEIHEIYPELSLSIGISTSEKYKDLNRLLKDAKKALHVAKKAGGGRIMSL</sequence>
<evidence type="ECO:0000259" key="2">
    <source>
        <dbReference type="PROSITE" id="PS50887"/>
    </source>
</evidence>
<feature type="transmembrane region" description="Helical" evidence="1">
    <location>
        <begin position="151"/>
        <end position="171"/>
    </location>
</feature>
<dbReference type="RefSeq" id="WP_207567270.1">
    <property type="nucleotide sequence ID" value="NZ_CP071446.1"/>
</dbReference>
<evidence type="ECO:0000313" key="4">
    <source>
        <dbReference type="Proteomes" id="UP000671862"/>
    </source>
</evidence>
<protein>
    <submittedName>
        <fullName evidence="3">Diguanylate cyclase</fullName>
    </submittedName>
</protein>
<dbReference type="EMBL" id="CP071446">
    <property type="protein sequence ID" value="QTA38553.1"/>
    <property type="molecule type" value="Genomic_DNA"/>
</dbReference>
<feature type="domain" description="GGDEF" evidence="2">
    <location>
        <begin position="424"/>
        <end position="547"/>
    </location>
</feature>
<reference evidence="3 4" key="1">
    <citation type="submission" date="2021-03" db="EMBL/GenBank/DDBJ databases">
        <title>Thermosipho ferrireducens sp.nov., an anaerobic thermophilic iron-reducing bacterium isolated from a deep-sea hydrothermal sulfide deposits.</title>
        <authorList>
            <person name="Zeng X."/>
            <person name="Chen Y."/>
            <person name="Shao Z."/>
        </authorList>
    </citation>
    <scope>NUCLEOTIDE SEQUENCE [LARGE SCALE GENOMIC DNA]</scope>
    <source>
        <strain evidence="3 4">JL129W03</strain>
    </source>
</reference>
<name>A0ABX7SAS9_9BACT</name>
<dbReference type="SUPFAM" id="SSF55073">
    <property type="entry name" value="Nucleotide cyclase"/>
    <property type="match status" value="1"/>
</dbReference>
<dbReference type="InterPro" id="IPR000160">
    <property type="entry name" value="GGDEF_dom"/>
</dbReference>
<keyword evidence="1" id="KW-0812">Transmembrane</keyword>
<accession>A0ABX7SAS9</accession>
<dbReference type="Pfam" id="PF00990">
    <property type="entry name" value="GGDEF"/>
    <property type="match status" value="1"/>
</dbReference>
<dbReference type="InterPro" id="IPR029016">
    <property type="entry name" value="GAF-like_dom_sf"/>
</dbReference>
<dbReference type="SUPFAM" id="SSF55781">
    <property type="entry name" value="GAF domain-like"/>
    <property type="match status" value="1"/>
</dbReference>
<keyword evidence="1" id="KW-0472">Membrane</keyword>
<evidence type="ECO:0000313" key="3">
    <source>
        <dbReference type="EMBL" id="QTA38553.1"/>
    </source>
</evidence>
<evidence type="ECO:0000256" key="1">
    <source>
        <dbReference type="SAM" id="Phobius"/>
    </source>
</evidence>
<dbReference type="InterPro" id="IPR029787">
    <property type="entry name" value="Nucleotide_cyclase"/>
</dbReference>
<organism evidence="3 4">
    <name type="scientific">Thermosipho ferrireducens</name>
    <dbReference type="NCBI Taxonomy" id="2571116"/>
    <lineage>
        <taxon>Bacteria</taxon>
        <taxon>Thermotogati</taxon>
        <taxon>Thermotogota</taxon>
        <taxon>Thermotogae</taxon>
        <taxon>Thermotogales</taxon>
        <taxon>Fervidobacteriaceae</taxon>
        <taxon>Thermosipho</taxon>
    </lineage>
</organism>
<dbReference type="PROSITE" id="PS50887">
    <property type="entry name" value="GGDEF"/>
    <property type="match status" value="1"/>
</dbReference>
<keyword evidence="4" id="KW-1185">Reference proteome</keyword>
<proteinExistence type="predicted"/>
<feature type="transmembrane region" description="Helical" evidence="1">
    <location>
        <begin position="120"/>
        <end position="139"/>
    </location>
</feature>
<feature type="transmembrane region" description="Helical" evidence="1">
    <location>
        <begin position="7"/>
        <end position="26"/>
    </location>
</feature>
<gene>
    <name evidence="3" type="ORF">JYK00_03295</name>
</gene>
<keyword evidence="1" id="KW-1133">Transmembrane helix</keyword>
<dbReference type="InterPro" id="IPR043128">
    <property type="entry name" value="Rev_trsase/Diguanyl_cyclase"/>
</dbReference>
<dbReference type="NCBIfam" id="TIGR00254">
    <property type="entry name" value="GGDEF"/>
    <property type="match status" value="1"/>
</dbReference>
<feature type="transmembrane region" description="Helical" evidence="1">
    <location>
        <begin position="178"/>
        <end position="197"/>
    </location>
</feature>
<dbReference type="Gene3D" id="3.30.70.270">
    <property type="match status" value="1"/>
</dbReference>
<dbReference type="Proteomes" id="UP000671862">
    <property type="component" value="Chromosome"/>
</dbReference>
<feature type="transmembrane region" description="Helical" evidence="1">
    <location>
        <begin position="93"/>
        <end position="113"/>
    </location>
</feature>
<feature type="transmembrane region" description="Helical" evidence="1">
    <location>
        <begin position="62"/>
        <end position="87"/>
    </location>
</feature>
<dbReference type="Gene3D" id="3.30.450.40">
    <property type="match status" value="1"/>
</dbReference>